<organism evidence="2">
    <name type="scientific">mine drainage metagenome</name>
    <dbReference type="NCBI Taxonomy" id="410659"/>
    <lineage>
        <taxon>unclassified sequences</taxon>
        <taxon>metagenomes</taxon>
        <taxon>ecological metagenomes</taxon>
    </lineage>
</organism>
<keyword evidence="1" id="KW-1133">Transmembrane helix</keyword>
<accession>E6QJE9</accession>
<dbReference type="EMBL" id="CABQ01000087">
    <property type="protein sequence ID" value="CBI07365.1"/>
    <property type="molecule type" value="Genomic_DNA"/>
</dbReference>
<protein>
    <submittedName>
        <fullName evidence="2">Uncharacterized protein</fullName>
    </submittedName>
</protein>
<feature type="transmembrane region" description="Helical" evidence="1">
    <location>
        <begin position="30"/>
        <end position="58"/>
    </location>
</feature>
<name>E6QJE9_9ZZZZ</name>
<dbReference type="AlphaFoldDB" id="E6QJE9"/>
<comment type="caution">
    <text evidence="2">The sequence shown here is derived from an EMBL/GenBank/DDBJ whole genome shotgun (WGS) entry which is preliminary data.</text>
</comment>
<evidence type="ECO:0000256" key="1">
    <source>
        <dbReference type="SAM" id="Phobius"/>
    </source>
</evidence>
<evidence type="ECO:0000313" key="2">
    <source>
        <dbReference type="EMBL" id="CBI07365.1"/>
    </source>
</evidence>
<proteinExistence type="predicted"/>
<gene>
    <name evidence="2" type="ORF">CARN6_0697</name>
</gene>
<keyword evidence="1" id="KW-0472">Membrane</keyword>
<keyword evidence="1" id="KW-0812">Transmembrane</keyword>
<sequence>MSYFVQTGGANLYLWPVITNLAIPQNKMTAIVFVTYFVAKLMYVSLWFWSLGWLFAVIAKR</sequence>
<reference evidence="2" key="1">
    <citation type="submission" date="2009-10" db="EMBL/GenBank/DDBJ databases">
        <title>Diversity of trophic interactions inside an arsenic-rich microbial ecosystem.</title>
        <authorList>
            <person name="Bertin P.N."/>
            <person name="Heinrich-Salmeron A."/>
            <person name="Pelletier E."/>
            <person name="Goulhen-Chollet F."/>
            <person name="Arsene-Ploetze F."/>
            <person name="Gallien S."/>
            <person name="Calteau A."/>
            <person name="Vallenet D."/>
            <person name="Casiot C."/>
            <person name="Chane-Woon-Ming B."/>
            <person name="Giloteaux L."/>
            <person name="Barakat M."/>
            <person name="Bonnefoy V."/>
            <person name="Bruneel O."/>
            <person name="Chandler M."/>
            <person name="Cleiss J."/>
            <person name="Duran R."/>
            <person name="Elbaz-Poulichet F."/>
            <person name="Fonknechten N."/>
            <person name="Lauga B."/>
            <person name="Mornico D."/>
            <person name="Ortet P."/>
            <person name="Schaeffer C."/>
            <person name="Siguier P."/>
            <person name="Alexander Thil Smith A."/>
            <person name="Van Dorsselaer A."/>
            <person name="Weissenbach J."/>
            <person name="Medigue C."/>
            <person name="Le Paslier D."/>
        </authorList>
    </citation>
    <scope>NUCLEOTIDE SEQUENCE</scope>
</reference>